<feature type="compositionally biased region" description="Polar residues" evidence="2">
    <location>
        <begin position="277"/>
        <end position="286"/>
    </location>
</feature>
<feature type="region of interest" description="Disordered" evidence="2">
    <location>
        <begin position="1"/>
        <end position="34"/>
    </location>
</feature>
<protein>
    <submittedName>
        <fullName evidence="3">Uncharacterized protein</fullName>
    </submittedName>
</protein>
<feature type="compositionally biased region" description="Basic and acidic residues" evidence="2">
    <location>
        <begin position="288"/>
        <end position="302"/>
    </location>
</feature>
<keyword evidence="1" id="KW-0175">Coiled coil</keyword>
<dbReference type="AlphaFoldDB" id="A0A2Z7B3Y0"/>
<reference evidence="3 4" key="1">
    <citation type="journal article" date="2015" name="Proc. Natl. Acad. Sci. U.S.A.">
        <title>The resurrection genome of Boea hygrometrica: A blueprint for survival of dehydration.</title>
        <authorList>
            <person name="Xiao L."/>
            <person name="Yang G."/>
            <person name="Zhang L."/>
            <person name="Yang X."/>
            <person name="Zhao S."/>
            <person name="Ji Z."/>
            <person name="Zhou Q."/>
            <person name="Hu M."/>
            <person name="Wang Y."/>
            <person name="Chen M."/>
            <person name="Xu Y."/>
            <person name="Jin H."/>
            <person name="Xiao X."/>
            <person name="Hu G."/>
            <person name="Bao F."/>
            <person name="Hu Y."/>
            <person name="Wan P."/>
            <person name="Li L."/>
            <person name="Deng X."/>
            <person name="Kuang T."/>
            <person name="Xiang C."/>
            <person name="Zhu J.K."/>
            <person name="Oliver M.J."/>
            <person name="He Y."/>
        </authorList>
    </citation>
    <scope>NUCLEOTIDE SEQUENCE [LARGE SCALE GENOMIC DNA]</scope>
    <source>
        <strain evidence="4">cv. XS01</strain>
    </source>
</reference>
<sequence length="467" mass="51786">MSTTTASSIRTVSDAIDSTPESSEVRGPWLPDQAELGSKNASWYEEKSSNLKSSDIPFIREKGGCLINSRWSSPAPRRGPISLLGVSILFTSTNWRWVIGFLSRAVLLCYHGLPLVPYVLMQLIQIKLLGSGKFYLSHKGDHAFIKGNPSSHKVWMSRFLFVRRVGKKRNPWKCDMHWRDNVFTLSPRTPDRAPNLAPFLEAMHGGGPRLGGSRSPQEGDKEEECPFRGREGGPWEEAKEGERFYVGGPKRGGLQEKPGTDTPTPTSEEAADVHLVRTTTEASSSGKGPERGHPLDPSKDSLVESPSAVAATRYICNMAPDRDLKVLREADNAEVIGHFSANISSAVAWVGEMVKRLTRAHRKATASRQRLDEALCQHAEVLARLEDLEAHRAREGEEGRIQREALEAKLAFEKEARAAEKAAREALEAELEEVKARAAQEAEQLKSEAKEEFLKSPEFNVFLGQRA</sequence>
<feature type="compositionally biased region" description="Polar residues" evidence="2">
    <location>
        <begin position="1"/>
        <end position="11"/>
    </location>
</feature>
<evidence type="ECO:0000256" key="1">
    <source>
        <dbReference type="SAM" id="Coils"/>
    </source>
</evidence>
<feature type="compositionally biased region" description="Basic and acidic residues" evidence="2">
    <location>
        <begin position="224"/>
        <end position="243"/>
    </location>
</feature>
<dbReference type="EMBL" id="KV011683">
    <property type="protein sequence ID" value="KZV26222.1"/>
    <property type="molecule type" value="Genomic_DNA"/>
</dbReference>
<evidence type="ECO:0000256" key="2">
    <source>
        <dbReference type="SAM" id="MobiDB-lite"/>
    </source>
</evidence>
<evidence type="ECO:0000313" key="4">
    <source>
        <dbReference type="Proteomes" id="UP000250235"/>
    </source>
</evidence>
<keyword evidence="4" id="KW-1185">Reference proteome</keyword>
<proteinExistence type="predicted"/>
<feature type="region of interest" description="Disordered" evidence="2">
    <location>
        <begin position="194"/>
        <end position="304"/>
    </location>
</feature>
<accession>A0A2Z7B3Y0</accession>
<dbReference type="Proteomes" id="UP000250235">
    <property type="component" value="Unassembled WGS sequence"/>
</dbReference>
<gene>
    <name evidence="3" type="ORF">F511_44761</name>
</gene>
<organism evidence="3 4">
    <name type="scientific">Dorcoceras hygrometricum</name>
    <dbReference type="NCBI Taxonomy" id="472368"/>
    <lineage>
        <taxon>Eukaryota</taxon>
        <taxon>Viridiplantae</taxon>
        <taxon>Streptophyta</taxon>
        <taxon>Embryophyta</taxon>
        <taxon>Tracheophyta</taxon>
        <taxon>Spermatophyta</taxon>
        <taxon>Magnoliopsida</taxon>
        <taxon>eudicotyledons</taxon>
        <taxon>Gunneridae</taxon>
        <taxon>Pentapetalae</taxon>
        <taxon>asterids</taxon>
        <taxon>lamiids</taxon>
        <taxon>Lamiales</taxon>
        <taxon>Gesneriaceae</taxon>
        <taxon>Didymocarpoideae</taxon>
        <taxon>Trichosporeae</taxon>
        <taxon>Loxocarpinae</taxon>
        <taxon>Dorcoceras</taxon>
    </lineage>
</organism>
<feature type="coiled-coil region" evidence="1">
    <location>
        <begin position="371"/>
        <end position="455"/>
    </location>
</feature>
<name>A0A2Z7B3Y0_9LAMI</name>
<evidence type="ECO:0000313" key="3">
    <source>
        <dbReference type="EMBL" id="KZV26222.1"/>
    </source>
</evidence>